<evidence type="ECO:0000256" key="1">
    <source>
        <dbReference type="SAM" id="SignalP"/>
    </source>
</evidence>
<dbReference type="Gene3D" id="2.40.360.20">
    <property type="match status" value="1"/>
</dbReference>
<protein>
    <recommendedName>
        <fullName evidence="2">DUF3108 domain-containing protein</fullName>
    </recommendedName>
</protein>
<organism evidence="3 4">
    <name type="scientific">Dyadobacter pollutisoli</name>
    <dbReference type="NCBI Taxonomy" id="2910158"/>
    <lineage>
        <taxon>Bacteria</taxon>
        <taxon>Pseudomonadati</taxon>
        <taxon>Bacteroidota</taxon>
        <taxon>Cytophagia</taxon>
        <taxon>Cytophagales</taxon>
        <taxon>Spirosomataceae</taxon>
        <taxon>Dyadobacter</taxon>
    </lineage>
</organism>
<gene>
    <name evidence="3" type="ORF">ON006_16620</name>
</gene>
<dbReference type="InterPro" id="IPR049279">
    <property type="entry name" value="DUF3108-like"/>
</dbReference>
<keyword evidence="1" id="KW-0732">Signal</keyword>
<dbReference type="Proteomes" id="UP001164653">
    <property type="component" value="Chromosome"/>
</dbReference>
<dbReference type="KEGG" id="dpf:ON006_16620"/>
<feature type="signal peptide" evidence="1">
    <location>
        <begin position="1"/>
        <end position="21"/>
    </location>
</feature>
<dbReference type="EMBL" id="CP112998">
    <property type="protein sequence ID" value="WAC09378.1"/>
    <property type="molecule type" value="Genomic_DNA"/>
</dbReference>
<dbReference type="Pfam" id="PF21347">
    <property type="entry name" value="DUF3108_like"/>
    <property type="match status" value="1"/>
</dbReference>
<feature type="domain" description="DUF3108" evidence="2">
    <location>
        <begin position="30"/>
        <end position="227"/>
    </location>
</feature>
<dbReference type="AlphaFoldDB" id="A0A9E8SI50"/>
<evidence type="ECO:0000313" key="4">
    <source>
        <dbReference type="Proteomes" id="UP001164653"/>
    </source>
</evidence>
<accession>A0A9E8SI50</accession>
<feature type="chain" id="PRO_5038695034" description="DUF3108 domain-containing protein" evidence="1">
    <location>
        <begin position="22"/>
        <end position="231"/>
    </location>
</feature>
<evidence type="ECO:0000313" key="3">
    <source>
        <dbReference type="EMBL" id="WAC09378.1"/>
    </source>
</evidence>
<proteinExistence type="predicted"/>
<sequence length="231" mass="25824">MKKLVLWSILCFSMLCGQVFAQECAGLTMKEGGGFEMANFDGKGKSTGKIVYKIAKVSKEAAGTVFTIDMESFNTKGKSELKNTYKMLCDGNVLTLDANSMISQEQMKSFKDMEMKFTYDNIEYPAKFNVGDKLKDASVKGEGKSGPMPINFNMLIKNRVIAGQEKLTIPAGTYDAYKLTSDMNVEMVMGFPIKMDMQTISYRAPGVVWDLKTETYRKGKLMGYSELTKIY</sequence>
<reference evidence="3" key="1">
    <citation type="submission" date="2022-11" db="EMBL/GenBank/DDBJ databases">
        <title>Dyadobacter pollutisoli sp. nov., isolated from plastic dumped soil.</title>
        <authorList>
            <person name="Kim J.M."/>
            <person name="Kim K.R."/>
            <person name="Lee J.K."/>
            <person name="Hao L."/>
            <person name="Jeon C.O."/>
        </authorList>
    </citation>
    <scope>NUCLEOTIDE SEQUENCE</scope>
    <source>
        <strain evidence="3">U1</strain>
    </source>
</reference>
<evidence type="ECO:0000259" key="2">
    <source>
        <dbReference type="Pfam" id="PF21347"/>
    </source>
</evidence>
<keyword evidence="4" id="KW-1185">Reference proteome</keyword>
<dbReference type="RefSeq" id="WP_244822795.1">
    <property type="nucleotide sequence ID" value="NZ_CP112998.1"/>
</dbReference>
<name>A0A9E8SI50_9BACT</name>